<proteinExistence type="predicted"/>
<protein>
    <recommendedName>
        <fullName evidence="4">DUF4352 domain-containing protein</fullName>
    </recommendedName>
</protein>
<gene>
    <name evidence="2" type="ORF">HCA55_09025</name>
</gene>
<feature type="chain" id="PRO_5039359014" description="DUF4352 domain-containing protein" evidence="1">
    <location>
        <begin position="19"/>
        <end position="148"/>
    </location>
</feature>
<reference evidence="2 3" key="1">
    <citation type="submission" date="2020-03" db="EMBL/GenBank/DDBJ databases">
        <title>Soil Listeria distribution.</title>
        <authorList>
            <person name="Liao J."/>
            <person name="Wiedmann M."/>
        </authorList>
    </citation>
    <scope>NUCLEOTIDE SEQUENCE [LARGE SCALE GENOMIC DNA]</scope>
    <source>
        <strain evidence="2 3">FSL L7-0990</strain>
    </source>
</reference>
<evidence type="ECO:0000313" key="2">
    <source>
        <dbReference type="EMBL" id="MBC1796870.1"/>
    </source>
</evidence>
<sequence>MKKSIAIFSILLSLIMMAACANSAAHMDKEKNAFSVQKANGIAMNIKKVSVVKGEKSQDVLKVTITGENQTAEEKDFDAMLVKAVNKQGKALKMYPANSLGLLLKSDQKATGDAYFELTGDLPIKITYQNESGQNLASWSIKNIDGSD</sequence>
<comment type="caution">
    <text evidence="2">The sequence shown here is derived from an EMBL/GenBank/DDBJ whole genome shotgun (WGS) entry which is preliminary data.</text>
</comment>
<dbReference type="EMBL" id="JAARVD010000004">
    <property type="protein sequence ID" value="MBC1796870.1"/>
    <property type="molecule type" value="Genomic_DNA"/>
</dbReference>
<dbReference type="PROSITE" id="PS51257">
    <property type="entry name" value="PROKAR_LIPOPROTEIN"/>
    <property type="match status" value="1"/>
</dbReference>
<evidence type="ECO:0000256" key="1">
    <source>
        <dbReference type="SAM" id="SignalP"/>
    </source>
</evidence>
<dbReference type="Proteomes" id="UP000548082">
    <property type="component" value="Unassembled WGS sequence"/>
</dbReference>
<feature type="signal peptide" evidence="1">
    <location>
        <begin position="1"/>
        <end position="18"/>
    </location>
</feature>
<evidence type="ECO:0000313" key="3">
    <source>
        <dbReference type="Proteomes" id="UP000548082"/>
    </source>
</evidence>
<keyword evidence="1" id="KW-0732">Signal</keyword>
<dbReference type="AlphaFoldDB" id="A0A842AYD4"/>
<name>A0A842AYD4_9LIST</name>
<accession>A0A842AYD4</accession>
<organism evidence="2 3">
    <name type="scientific">Listeria booriae</name>
    <dbReference type="NCBI Taxonomy" id="1552123"/>
    <lineage>
        <taxon>Bacteria</taxon>
        <taxon>Bacillati</taxon>
        <taxon>Bacillota</taxon>
        <taxon>Bacilli</taxon>
        <taxon>Bacillales</taxon>
        <taxon>Listeriaceae</taxon>
        <taxon>Listeria</taxon>
    </lineage>
</organism>
<evidence type="ECO:0008006" key="4">
    <source>
        <dbReference type="Google" id="ProtNLM"/>
    </source>
</evidence>
<dbReference type="RefSeq" id="WP_185545058.1">
    <property type="nucleotide sequence ID" value="NZ_JAARVD010000004.1"/>
</dbReference>